<protein>
    <submittedName>
        <fullName evidence="2">Uncharacterized protein</fullName>
    </submittedName>
</protein>
<keyword evidence="1" id="KW-1133">Transmembrane helix</keyword>
<reference evidence="2 3" key="1">
    <citation type="submission" date="2019-12" db="EMBL/GenBank/DDBJ databases">
        <authorList>
            <person name="Kim Y.S."/>
        </authorList>
    </citation>
    <scope>NUCLEOTIDE SEQUENCE [LARGE SCALE GENOMIC DNA]</scope>
    <source>
        <strain evidence="2 3">GA093</strain>
    </source>
</reference>
<dbReference type="Proteomes" id="UP000471501">
    <property type="component" value="Unassembled WGS sequence"/>
</dbReference>
<dbReference type="RefSeq" id="WP_160374702.1">
    <property type="nucleotide sequence ID" value="NZ_WSTB01000005.1"/>
</dbReference>
<feature type="transmembrane region" description="Helical" evidence="1">
    <location>
        <begin position="32"/>
        <end position="50"/>
    </location>
</feature>
<dbReference type="AlphaFoldDB" id="A0A6I4NJZ6"/>
<sequence length="134" mass="15917">MKLRILFDNYFFYIIIYAIISILNYYAFDKKVSIGALVVISFLWLSDLIFKKKKYLLNLKIDSTSLEATYLTIFLKEKTYTKERELISSTNYLNSKALFNKFDLLQIVEKNSGDVINFKILEENTQENIREIIR</sequence>
<keyword evidence="3" id="KW-1185">Reference proteome</keyword>
<comment type="caution">
    <text evidence="2">The sequence shown here is derived from an EMBL/GenBank/DDBJ whole genome shotgun (WGS) entry which is preliminary data.</text>
</comment>
<organism evidence="2 3">
    <name type="scientific">Flavobacterium hydrocarbonoxydans</name>
    <dbReference type="NCBI Taxonomy" id="2683249"/>
    <lineage>
        <taxon>Bacteria</taxon>
        <taxon>Pseudomonadati</taxon>
        <taxon>Bacteroidota</taxon>
        <taxon>Flavobacteriia</taxon>
        <taxon>Flavobacteriales</taxon>
        <taxon>Flavobacteriaceae</taxon>
        <taxon>Flavobacterium</taxon>
    </lineage>
</organism>
<keyword evidence="1" id="KW-0472">Membrane</keyword>
<evidence type="ECO:0000313" key="2">
    <source>
        <dbReference type="EMBL" id="MWB94728.1"/>
    </source>
</evidence>
<gene>
    <name evidence="2" type="ORF">GON26_10160</name>
</gene>
<evidence type="ECO:0000256" key="1">
    <source>
        <dbReference type="SAM" id="Phobius"/>
    </source>
</evidence>
<proteinExistence type="predicted"/>
<feature type="transmembrane region" description="Helical" evidence="1">
    <location>
        <begin position="7"/>
        <end position="26"/>
    </location>
</feature>
<name>A0A6I4NJZ6_9FLAO</name>
<evidence type="ECO:0000313" key="3">
    <source>
        <dbReference type="Proteomes" id="UP000471501"/>
    </source>
</evidence>
<keyword evidence="1" id="KW-0812">Transmembrane</keyword>
<accession>A0A6I4NJZ6</accession>
<dbReference type="EMBL" id="WSTB01000005">
    <property type="protein sequence ID" value="MWB94728.1"/>
    <property type="molecule type" value="Genomic_DNA"/>
</dbReference>